<dbReference type="InterPro" id="IPR003593">
    <property type="entry name" value="AAA+_ATPase"/>
</dbReference>
<evidence type="ECO:0000256" key="1">
    <source>
        <dbReference type="SAM" id="MobiDB-lite"/>
    </source>
</evidence>
<dbReference type="InterPro" id="IPR036866">
    <property type="entry name" value="RibonucZ/Hydroxyglut_hydro"/>
</dbReference>
<accession>A0A4Y6Q0U1</accession>
<keyword evidence="4" id="KW-1185">Reference proteome</keyword>
<sequence>MASDRSQMHEYSPARLVDSFVEPGSVVLFVGRPGSGKSTLMTRMADILASRDQRFRAICADPGSPVFGPPGAVSLAGRADEEWSLERLEALATLNAGRYRLPVVTAVHRLNHHRLTEQVDEQTLLVDAPGVHRGVAARELLPALAEACGATTAIVLAPGADEPDALDDLRALGVRCVHVRPSPHASSATGNQRAEARTARWDAYLQDATTIRLAAGLPVTGSHPSLDDAPAWPGRQLGLLDGQGRTLALAEIAKFNGVEFVLRAPPVEVDRIAGLVARDARRNDRGQLRTASDATSSEALTANEPARAVRLGPAFEQRPRPIIEVDPGGAMSARISFADVTVVGGLFEDPCVYARFRHGKRGLLFDMGEVGRMPPKLLHRVSDAFVTHAHFDHFAGFVDLVRRWVHVNDTCRVWGPPGLADQVEAMVGAFTWDRIGEGEGPTFVVGELDGDELRRTRIEAAIGAREDLGVETIEDGELLVEPRFRVRACSVEHGTTVLAYALEETSNYAVRSDRLEGRYAPGDWLGELKQKAAVGADDDLVELRDGSTEAVGRLAERLLIERPGDKIVYATDFADTQTNRERIISLAQGAKVLICEASFRRDDAEIAEMARHLTTKACAEIAREANVERLVPFHFSARYEEAPELLYAEILEVFPDVIIPAAIARRLRSQLPQTSERERTEHA</sequence>
<dbReference type="RefSeq" id="WP_141200635.1">
    <property type="nucleotide sequence ID" value="NZ_CP041186.1"/>
</dbReference>
<dbReference type="PANTHER" id="PTHR46018:SF7">
    <property type="entry name" value="RIBONUCLEASE Z"/>
    <property type="match status" value="1"/>
</dbReference>
<dbReference type="PANTHER" id="PTHR46018">
    <property type="entry name" value="ZINC PHOSPHODIESTERASE ELAC PROTEIN 1"/>
    <property type="match status" value="1"/>
</dbReference>
<evidence type="ECO:0000313" key="4">
    <source>
        <dbReference type="Proteomes" id="UP000315995"/>
    </source>
</evidence>
<feature type="domain" description="AAA+ ATPase" evidence="2">
    <location>
        <begin position="23"/>
        <end position="182"/>
    </location>
</feature>
<dbReference type="SMART" id="SM00382">
    <property type="entry name" value="AAA"/>
    <property type="match status" value="1"/>
</dbReference>
<dbReference type="InterPro" id="IPR001279">
    <property type="entry name" value="Metallo-B-lactamas"/>
</dbReference>
<evidence type="ECO:0000313" key="3">
    <source>
        <dbReference type="EMBL" id="QDG54191.1"/>
    </source>
</evidence>
<dbReference type="Pfam" id="PF16575">
    <property type="entry name" value="CLP1_P"/>
    <property type="match status" value="1"/>
</dbReference>
<protein>
    <submittedName>
        <fullName evidence="3">MBL fold metallo-hydrolase</fullName>
    </submittedName>
</protein>
<proteinExistence type="predicted"/>
<organism evidence="3 4">
    <name type="scientific">Persicimonas caeni</name>
    <dbReference type="NCBI Taxonomy" id="2292766"/>
    <lineage>
        <taxon>Bacteria</taxon>
        <taxon>Deltaproteobacteria</taxon>
        <taxon>Bradymonadales</taxon>
        <taxon>Bradymonadaceae</taxon>
        <taxon>Persicimonas</taxon>
    </lineage>
</organism>
<dbReference type="Pfam" id="PF12706">
    <property type="entry name" value="Lactamase_B_2"/>
    <property type="match status" value="1"/>
</dbReference>
<dbReference type="Gene3D" id="3.60.15.10">
    <property type="entry name" value="Ribonuclease Z/Hydroxyacylglutathione hydrolase-like"/>
    <property type="match status" value="1"/>
</dbReference>
<evidence type="ECO:0000259" key="2">
    <source>
        <dbReference type="SMART" id="SM00382"/>
    </source>
</evidence>
<reference evidence="3 4" key="1">
    <citation type="submission" date="2019-06" db="EMBL/GenBank/DDBJ databases">
        <title>Persicimonas caeni gen. nov., sp. nov., a predatory bacterium isolated from solar saltern.</title>
        <authorList>
            <person name="Wang S."/>
        </authorList>
    </citation>
    <scope>NUCLEOTIDE SEQUENCE [LARGE SCALE GENOMIC DNA]</scope>
    <source>
        <strain evidence="3 4">YN101</strain>
    </source>
</reference>
<dbReference type="AlphaFoldDB" id="A0A4Y6Q0U1"/>
<keyword evidence="3" id="KW-0378">Hydrolase</keyword>
<accession>A0A5B8YBJ3</accession>
<dbReference type="OrthoDB" id="9800940at2"/>
<feature type="compositionally biased region" description="Polar residues" evidence="1">
    <location>
        <begin position="289"/>
        <end position="300"/>
    </location>
</feature>
<name>A0A4Y6Q0U1_PERCE</name>
<dbReference type="EMBL" id="CP041186">
    <property type="protein sequence ID" value="QDG54191.1"/>
    <property type="molecule type" value="Genomic_DNA"/>
</dbReference>
<gene>
    <name evidence="3" type="ORF">FIV42_26645</name>
</gene>
<dbReference type="Pfam" id="PF00753">
    <property type="entry name" value="Lactamase_B"/>
    <property type="match status" value="1"/>
</dbReference>
<dbReference type="GO" id="GO:0042781">
    <property type="term" value="F:3'-tRNA processing endoribonuclease activity"/>
    <property type="evidence" value="ECO:0007669"/>
    <property type="project" value="TreeGrafter"/>
</dbReference>
<dbReference type="InterPro" id="IPR032319">
    <property type="entry name" value="CLP1_P"/>
</dbReference>
<dbReference type="SUPFAM" id="SSF52540">
    <property type="entry name" value="P-loop containing nucleoside triphosphate hydrolases"/>
    <property type="match status" value="1"/>
</dbReference>
<dbReference type="SUPFAM" id="SSF56281">
    <property type="entry name" value="Metallo-hydrolase/oxidoreductase"/>
    <property type="match status" value="1"/>
</dbReference>
<feature type="region of interest" description="Disordered" evidence="1">
    <location>
        <begin position="283"/>
        <end position="303"/>
    </location>
</feature>
<dbReference type="InterPro" id="IPR027417">
    <property type="entry name" value="P-loop_NTPase"/>
</dbReference>
<dbReference type="Proteomes" id="UP000315995">
    <property type="component" value="Chromosome"/>
</dbReference>
<dbReference type="Gene3D" id="3.40.50.300">
    <property type="entry name" value="P-loop containing nucleotide triphosphate hydrolases"/>
    <property type="match status" value="1"/>
</dbReference>